<gene>
    <name evidence="1" type="primary">RvY_14526-1</name>
    <name evidence="1" type="synonym">RvY_14526.1</name>
    <name evidence="1" type="ORF">RvY_14526</name>
</gene>
<reference evidence="1 2" key="1">
    <citation type="journal article" date="2016" name="Nat. Commun.">
        <title>Extremotolerant tardigrade genome and improved radiotolerance of human cultured cells by tardigrade-unique protein.</title>
        <authorList>
            <person name="Hashimoto T."/>
            <person name="Horikawa D.D."/>
            <person name="Saito Y."/>
            <person name="Kuwahara H."/>
            <person name="Kozuka-Hata H."/>
            <person name="Shin-I T."/>
            <person name="Minakuchi Y."/>
            <person name="Ohishi K."/>
            <person name="Motoyama A."/>
            <person name="Aizu T."/>
            <person name="Enomoto A."/>
            <person name="Kondo K."/>
            <person name="Tanaka S."/>
            <person name="Hara Y."/>
            <person name="Koshikawa S."/>
            <person name="Sagara H."/>
            <person name="Miura T."/>
            <person name="Yokobori S."/>
            <person name="Miyagawa K."/>
            <person name="Suzuki Y."/>
            <person name="Kubo T."/>
            <person name="Oyama M."/>
            <person name="Kohara Y."/>
            <person name="Fujiyama A."/>
            <person name="Arakawa K."/>
            <person name="Katayama T."/>
            <person name="Toyoda A."/>
            <person name="Kunieda T."/>
        </authorList>
    </citation>
    <scope>NUCLEOTIDE SEQUENCE [LARGE SCALE GENOMIC DNA]</scope>
    <source>
        <strain evidence="1 2">YOKOZUNA-1</strain>
    </source>
</reference>
<accession>A0A1D1VYY4</accession>
<comment type="caution">
    <text evidence="1">The sequence shown here is derived from an EMBL/GenBank/DDBJ whole genome shotgun (WGS) entry which is preliminary data.</text>
</comment>
<keyword evidence="2" id="KW-1185">Reference proteome</keyword>
<protein>
    <submittedName>
        <fullName evidence="1">Uncharacterized protein</fullName>
    </submittedName>
</protein>
<dbReference type="EMBL" id="BDGG01000010">
    <property type="protein sequence ID" value="GAV04214.1"/>
    <property type="molecule type" value="Genomic_DNA"/>
</dbReference>
<evidence type="ECO:0000313" key="1">
    <source>
        <dbReference type="EMBL" id="GAV04214.1"/>
    </source>
</evidence>
<organism evidence="1 2">
    <name type="scientific">Ramazzottius varieornatus</name>
    <name type="common">Water bear</name>
    <name type="synonym">Tardigrade</name>
    <dbReference type="NCBI Taxonomy" id="947166"/>
    <lineage>
        <taxon>Eukaryota</taxon>
        <taxon>Metazoa</taxon>
        <taxon>Ecdysozoa</taxon>
        <taxon>Tardigrada</taxon>
        <taxon>Eutardigrada</taxon>
        <taxon>Parachela</taxon>
        <taxon>Hypsibioidea</taxon>
        <taxon>Ramazzottiidae</taxon>
        <taxon>Ramazzottius</taxon>
    </lineage>
</organism>
<evidence type="ECO:0000313" key="2">
    <source>
        <dbReference type="Proteomes" id="UP000186922"/>
    </source>
</evidence>
<name>A0A1D1VYY4_RAMVA</name>
<dbReference type="Proteomes" id="UP000186922">
    <property type="component" value="Unassembled WGS sequence"/>
</dbReference>
<sequence>MEASCVPPNHQTSAERDGALSHILSAQIIMPETTSGQAKIDKKEPRKAASLSELRETTALQLKYRPIK</sequence>
<dbReference type="AlphaFoldDB" id="A0A1D1VYY4"/>
<proteinExistence type="predicted"/>